<reference evidence="1" key="1">
    <citation type="journal article" date="2015" name="Nature">
        <title>Complex archaea that bridge the gap between prokaryotes and eukaryotes.</title>
        <authorList>
            <person name="Spang A."/>
            <person name="Saw J.H."/>
            <person name="Jorgensen S.L."/>
            <person name="Zaremba-Niedzwiedzka K."/>
            <person name="Martijn J."/>
            <person name="Lind A.E."/>
            <person name="van Eijk R."/>
            <person name="Schleper C."/>
            <person name="Guy L."/>
            <person name="Ettema T.J."/>
        </authorList>
    </citation>
    <scope>NUCLEOTIDE SEQUENCE</scope>
</reference>
<comment type="caution">
    <text evidence="1">The sequence shown here is derived from an EMBL/GenBank/DDBJ whole genome shotgun (WGS) entry which is preliminary data.</text>
</comment>
<protein>
    <submittedName>
        <fullName evidence="1">Uncharacterized protein</fullName>
    </submittedName>
</protein>
<proteinExistence type="predicted"/>
<name>A0A0F9LPD8_9ZZZZ</name>
<gene>
    <name evidence="1" type="ORF">LCGC14_1483220</name>
</gene>
<dbReference type="AlphaFoldDB" id="A0A0F9LPD8"/>
<accession>A0A0F9LPD8</accession>
<organism evidence="1">
    <name type="scientific">marine sediment metagenome</name>
    <dbReference type="NCBI Taxonomy" id="412755"/>
    <lineage>
        <taxon>unclassified sequences</taxon>
        <taxon>metagenomes</taxon>
        <taxon>ecological metagenomes</taxon>
    </lineage>
</organism>
<evidence type="ECO:0000313" key="1">
    <source>
        <dbReference type="EMBL" id="KKM66240.1"/>
    </source>
</evidence>
<dbReference type="EMBL" id="LAZR01010572">
    <property type="protein sequence ID" value="KKM66240.1"/>
    <property type="molecule type" value="Genomic_DNA"/>
</dbReference>
<sequence>MTNINIIGDKNGIILWNLMASTDDELEREYFTRLNGAASKFGSIWFTDIITQRKSKNNQTIWNMKWDGTQWEISRFYVPKRAKEVTARIRGAQLEEELIELDTDDVLLIKS</sequence>